<sequence>MIVRSAVMALWCRSYEVGIQARGRIRLGAKKCSPIPRVPYCHTRPIDISTTEPAVSFTALGRQVWKTPSNSFLEPGLCLSALFPPPLWEDSGIFLDASEAFGT</sequence>
<keyword evidence="1" id="KW-1185">Reference proteome</keyword>
<evidence type="ECO:0000313" key="2">
    <source>
        <dbReference type="WBParaSite" id="Hba_06190"/>
    </source>
</evidence>
<name>A0A1I7WM89_HETBA</name>
<accession>A0A1I7WM89</accession>
<proteinExistence type="predicted"/>
<dbReference type="WBParaSite" id="Hba_06190">
    <property type="protein sequence ID" value="Hba_06190"/>
    <property type="gene ID" value="Hba_06190"/>
</dbReference>
<dbReference type="Proteomes" id="UP000095283">
    <property type="component" value="Unplaced"/>
</dbReference>
<organism evidence="1 2">
    <name type="scientific">Heterorhabditis bacteriophora</name>
    <name type="common">Entomopathogenic nematode worm</name>
    <dbReference type="NCBI Taxonomy" id="37862"/>
    <lineage>
        <taxon>Eukaryota</taxon>
        <taxon>Metazoa</taxon>
        <taxon>Ecdysozoa</taxon>
        <taxon>Nematoda</taxon>
        <taxon>Chromadorea</taxon>
        <taxon>Rhabditida</taxon>
        <taxon>Rhabditina</taxon>
        <taxon>Rhabditomorpha</taxon>
        <taxon>Strongyloidea</taxon>
        <taxon>Heterorhabditidae</taxon>
        <taxon>Heterorhabditis</taxon>
    </lineage>
</organism>
<dbReference type="AlphaFoldDB" id="A0A1I7WM89"/>
<protein>
    <submittedName>
        <fullName evidence="2">Uncharacterized protein</fullName>
    </submittedName>
</protein>
<evidence type="ECO:0000313" key="1">
    <source>
        <dbReference type="Proteomes" id="UP000095283"/>
    </source>
</evidence>
<reference evidence="2" key="1">
    <citation type="submission" date="2016-11" db="UniProtKB">
        <authorList>
            <consortium name="WormBaseParasite"/>
        </authorList>
    </citation>
    <scope>IDENTIFICATION</scope>
</reference>